<protein>
    <recommendedName>
        <fullName evidence="2">Peptidase M13 C-terminal domain-containing protein</fullName>
    </recommendedName>
</protein>
<organism evidence="3 4">
    <name type="scientific">Rhipicephalus sanguineus</name>
    <name type="common">Brown dog tick</name>
    <name type="synonym">Ixodes sanguineus</name>
    <dbReference type="NCBI Taxonomy" id="34632"/>
    <lineage>
        <taxon>Eukaryota</taxon>
        <taxon>Metazoa</taxon>
        <taxon>Ecdysozoa</taxon>
        <taxon>Arthropoda</taxon>
        <taxon>Chelicerata</taxon>
        <taxon>Arachnida</taxon>
        <taxon>Acari</taxon>
        <taxon>Parasitiformes</taxon>
        <taxon>Ixodida</taxon>
        <taxon>Ixodoidea</taxon>
        <taxon>Ixodidae</taxon>
        <taxon>Rhipicephalinae</taxon>
        <taxon>Rhipicephalus</taxon>
        <taxon>Rhipicephalus</taxon>
    </lineage>
</organism>
<evidence type="ECO:0000256" key="1">
    <source>
        <dbReference type="SAM" id="MobiDB-lite"/>
    </source>
</evidence>
<dbReference type="Gene3D" id="3.40.390.10">
    <property type="entry name" value="Collagenase (Catalytic Domain)"/>
    <property type="match status" value="1"/>
</dbReference>
<dbReference type="GO" id="GO:0005886">
    <property type="term" value="C:plasma membrane"/>
    <property type="evidence" value="ECO:0007669"/>
    <property type="project" value="TreeGrafter"/>
</dbReference>
<proteinExistence type="predicted"/>
<evidence type="ECO:0000313" key="4">
    <source>
        <dbReference type="Proteomes" id="UP000821837"/>
    </source>
</evidence>
<dbReference type="InterPro" id="IPR024079">
    <property type="entry name" value="MetalloPept_cat_dom_sf"/>
</dbReference>
<dbReference type="Proteomes" id="UP000821837">
    <property type="component" value="Chromosome 8"/>
</dbReference>
<name>A0A9D4SQ29_RHISA</name>
<evidence type="ECO:0000313" key="3">
    <source>
        <dbReference type="EMBL" id="KAH7939145.1"/>
    </source>
</evidence>
<dbReference type="AlphaFoldDB" id="A0A9D4SQ29"/>
<reference evidence="3" key="2">
    <citation type="submission" date="2021-09" db="EMBL/GenBank/DDBJ databases">
        <authorList>
            <person name="Jia N."/>
            <person name="Wang J."/>
            <person name="Shi W."/>
            <person name="Du L."/>
            <person name="Sun Y."/>
            <person name="Zhan W."/>
            <person name="Jiang J."/>
            <person name="Wang Q."/>
            <person name="Zhang B."/>
            <person name="Ji P."/>
            <person name="Sakyi L.B."/>
            <person name="Cui X."/>
            <person name="Yuan T."/>
            <person name="Jiang B."/>
            <person name="Yang W."/>
            <person name="Lam T.T.-Y."/>
            <person name="Chang Q."/>
            <person name="Ding S."/>
            <person name="Wang X."/>
            <person name="Zhu J."/>
            <person name="Ruan X."/>
            <person name="Zhao L."/>
            <person name="Wei J."/>
            <person name="Que T."/>
            <person name="Du C."/>
            <person name="Cheng J."/>
            <person name="Dai P."/>
            <person name="Han X."/>
            <person name="Huang E."/>
            <person name="Gao Y."/>
            <person name="Liu J."/>
            <person name="Shao H."/>
            <person name="Ye R."/>
            <person name="Li L."/>
            <person name="Wei W."/>
            <person name="Wang X."/>
            <person name="Wang C."/>
            <person name="Huo Q."/>
            <person name="Li W."/>
            <person name="Guo W."/>
            <person name="Chen H."/>
            <person name="Chen S."/>
            <person name="Zhou L."/>
            <person name="Zhou L."/>
            <person name="Ni X."/>
            <person name="Tian J."/>
            <person name="Zhou Y."/>
            <person name="Sheng Y."/>
            <person name="Liu T."/>
            <person name="Pan Y."/>
            <person name="Xia L."/>
            <person name="Li J."/>
            <person name="Zhao F."/>
            <person name="Cao W."/>
        </authorList>
    </citation>
    <scope>NUCLEOTIDE SEQUENCE</scope>
    <source>
        <strain evidence="3">Rsan-2018</strain>
        <tissue evidence="3">Larvae</tissue>
    </source>
</reference>
<evidence type="ECO:0000259" key="2">
    <source>
        <dbReference type="Pfam" id="PF01431"/>
    </source>
</evidence>
<dbReference type="PANTHER" id="PTHR11733">
    <property type="entry name" value="ZINC METALLOPROTEASE FAMILY M13 NEPRILYSIN-RELATED"/>
    <property type="match status" value="1"/>
</dbReference>
<dbReference type="VEuPathDB" id="VectorBase:RSAN_051290"/>
<dbReference type="GO" id="GO:0004222">
    <property type="term" value="F:metalloendopeptidase activity"/>
    <property type="evidence" value="ECO:0007669"/>
    <property type="project" value="InterPro"/>
</dbReference>
<feature type="domain" description="Peptidase M13 C-terminal" evidence="2">
    <location>
        <begin position="531"/>
        <end position="719"/>
    </location>
</feature>
<dbReference type="InterPro" id="IPR000718">
    <property type="entry name" value="Peptidase_M13"/>
</dbReference>
<dbReference type="InterPro" id="IPR018497">
    <property type="entry name" value="Peptidase_M13_C"/>
</dbReference>
<dbReference type="SUPFAM" id="SSF55486">
    <property type="entry name" value="Metalloproteases ('zincins'), catalytic domain"/>
    <property type="match status" value="1"/>
</dbReference>
<dbReference type="PANTHER" id="PTHR11733:SF241">
    <property type="entry name" value="GH26575P-RELATED"/>
    <property type="match status" value="1"/>
</dbReference>
<dbReference type="Gene3D" id="1.10.1380.10">
    <property type="entry name" value="Neutral endopeptidase , domain2"/>
    <property type="match status" value="1"/>
</dbReference>
<dbReference type="EMBL" id="JABSTV010001254">
    <property type="protein sequence ID" value="KAH7939145.1"/>
    <property type="molecule type" value="Genomic_DNA"/>
</dbReference>
<dbReference type="InterPro" id="IPR042089">
    <property type="entry name" value="Peptidase_M13_dom_2"/>
</dbReference>
<accession>A0A9D4SQ29</accession>
<comment type="caution">
    <text evidence="3">The sequence shown here is derived from an EMBL/GenBank/DDBJ whole genome shotgun (WGS) entry which is preliminary data.</text>
</comment>
<keyword evidence="4" id="KW-1185">Reference proteome</keyword>
<sequence length="720" mass="80028">MECRPAPPVDKGGESPGTPGQGSVSTSQSGPLNAPPSASVELLSQPVCFAACSVVCIVCTIILIKTRQGPQPSASLAPCDGLACADPQRALESLLDYNVRPCDDFHAHVCARWTRSIRRENNFLEESVLQYMARVRDVLVPDPPTDAVSERFQEALDSGSTLLSECLAHMASGRLNMDQEVPLLFRKLRLAQVLNATSSLAAMTAGAEVSFRYGLNGLVRLRPQRVEATAVLYALRGIPLLTAFPMEAVLKHYVGRIVRVVSRAHQREYAEDLSARIVSLDNRVYASYRRRESPYRKVAYRKLHMEPPAIVAVVSGSMERLARRCNLSSVFLIARDYSNVARLLSFFHLDSSPETLFWYVAVQLLTDLLQFDYVKRFEIGIGRTDETAALRTCFLSMNAALSPVWTVMSRHLMAPGSNTSSSNGKPDPVAALFQGVKKVFKDGSNYLTDLGNDSTLERLRGSLDTVAVVTGAKLISDDAGVFHTSQPVPSGSGFLLDYVNVRAQVRRQSQFYPPDFAWDLSSMLEFKTRTFYVAEHDSLFIPTGLQTRHVFYAVGENDPWRLHNFGTLGAIMARELAKIFAPGARQGGDLDAFWTPEAVRSYESHMSCYMSFEPAQATKTAARASPWFQLELFLWLTSARVAYAALQEDYSTLPGRKADWKSVQQDFFLRFCLAACDSWNRTALTSREKCHRPLFDMPEFAAAFDCPLVSYMASKRRCQA</sequence>
<feature type="region of interest" description="Disordered" evidence="1">
    <location>
        <begin position="1"/>
        <end position="36"/>
    </location>
</feature>
<reference evidence="3" key="1">
    <citation type="journal article" date="2020" name="Cell">
        <title>Large-Scale Comparative Analyses of Tick Genomes Elucidate Their Genetic Diversity and Vector Capacities.</title>
        <authorList>
            <consortium name="Tick Genome and Microbiome Consortium (TIGMIC)"/>
            <person name="Jia N."/>
            <person name="Wang J."/>
            <person name="Shi W."/>
            <person name="Du L."/>
            <person name="Sun Y."/>
            <person name="Zhan W."/>
            <person name="Jiang J.F."/>
            <person name="Wang Q."/>
            <person name="Zhang B."/>
            <person name="Ji P."/>
            <person name="Bell-Sakyi L."/>
            <person name="Cui X.M."/>
            <person name="Yuan T.T."/>
            <person name="Jiang B.G."/>
            <person name="Yang W.F."/>
            <person name="Lam T.T."/>
            <person name="Chang Q.C."/>
            <person name="Ding S.J."/>
            <person name="Wang X.J."/>
            <person name="Zhu J.G."/>
            <person name="Ruan X.D."/>
            <person name="Zhao L."/>
            <person name="Wei J.T."/>
            <person name="Ye R.Z."/>
            <person name="Que T.C."/>
            <person name="Du C.H."/>
            <person name="Zhou Y.H."/>
            <person name="Cheng J.X."/>
            <person name="Dai P.F."/>
            <person name="Guo W.B."/>
            <person name="Han X.H."/>
            <person name="Huang E.J."/>
            <person name="Li L.F."/>
            <person name="Wei W."/>
            <person name="Gao Y.C."/>
            <person name="Liu J.Z."/>
            <person name="Shao H.Z."/>
            <person name="Wang X."/>
            <person name="Wang C.C."/>
            <person name="Yang T.C."/>
            <person name="Huo Q.B."/>
            <person name="Li W."/>
            <person name="Chen H.Y."/>
            <person name="Chen S.E."/>
            <person name="Zhou L.G."/>
            <person name="Ni X.B."/>
            <person name="Tian J.H."/>
            <person name="Sheng Y."/>
            <person name="Liu T."/>
            <person name="Pan Y.S."/>
            <person name="Xia L.Y."/>
            <person name="Li J."/>
            <person name="Zhao F."/>
            <person name="Cao W.C."/>
        </authorList>
    </citation>
    <scope>NUCLEOTIDE SEQUENCE</scope>
    <source>
        <strain evidence="3">Rsan-2018</strain>
    </source>
</reference>
<dbReference type="Pfam" id="PF01431">
    <property type="entry name" value="Peptidase_M13"/>
    <property type="match status" value="1"/>
</dbReference>
<gene>
    <name evidence="3" type="ORF">HPB52_007383</name>
</gene>
<dbReference type="GO" id="GO:0016485">
    <property type="term" value="P:protein processing"/>
    <property type="evidence" value="ECO:0007669"/>
    <property type="project" value="TreeGrafter"/>
</dbReference>
<dbReference type="PROSITE" id="PS51885">
    <property type="entry name" value="NEPRILYSIN"/>
    <property type="match status" value="1"/>
</dbReference>
<feature type="compositionally biased region" description="Polar residues" evidence="1">
    <location>
        <begin position="21"/>
        <end position="31"/>
    </location>
</feature>